<feature type="compositionally biased region" description="Polar residues" evidence="1">
    <location>
        <begin position="237"/>
        <end position="247"/>
    </location>
</feature>
<dbReference type="VEuPathDB" id="VectorBase:ADAR2_003937"/>
<name>A0A2M4CYB3_ANODA</name>
<feature type="region of interest" description="Disordered" evidence="1">
    <location>
        <begin position="207"/>
        <end position="247"/>
    </location>
</feature>
<feature type="region of interest" description="Disordered" evidence="1">
    <location>
        <begin position="145"/>
        <end position="184"/>
    </location>
</feature>
<evidence type="ECO:0000256" key="1">
    <source>
        <dbReference type="SAM" id="MobiDB-lite"/>
    </source>
</evidence>
<protein>
    <submittedName>
        <fullName evidence="2">Uncharacterized protein</fullName>
    </submittedName>
</protein>
<evidence type="ECO:0000313" key="2">
    <source>
        <dbReference type="EMBL" id="MBW70323.1"/>
    </source>
</evidence>
<dbReference type="EMBL" id="GGFL01006145">
    <property type="protein sequence ID" value="MBW70323.1"/>
    <property type="molecule type" value="Transcribed_RNA"/>
</dbReference>
<accession>A0A2M4CYB3</accession>
<feature type="compositionally biased region" description="Acidic residues" evidence="1">
    <location>
        <begin position="170"/>
        <end position="182"/>
    </location>
</feature>
<dbReference type="VEuPathDB" id="VectorBase:ADAC000595"/>
<dbReference type="AlphaFoldDB" id="A0A2M4CYB3"/>
<reference evidence="2" key="1">
    <citation type="submission" date="2018-01" db="EMBL/GenBank/DDBJ databases">
        <title>An insight into the sialome of Amazonian anophelines.</title>
        <authorList>
            <person name="Ribeiro J.M."/>
            <person name="Scarpassa V."/>
            <person name="Calvo E."/>
        </authorList>
    </citation>
    <scope>NUCLEOTIDE SEQUENCE</scope>
</reference>
<feature type="compositionally biased region" description="Basic and acidic residues" evidence="1">
    <location>
        <begin position="150"/>
        <end position="164"/>
    </location>
</feature>
<feature type="compositionally biased region" description="Low complexity" evidence="1">
    <location>
        <begin position="210"/>
        <end position="222"/>
    </location>
</feature>
<feature type="compositionally biased region" description="Basic residues" evidence="1">
    <location>
        <begin position="316"/>
        <end position="333"/>
    </location>
</feature>
<feature type="region of interest" description="Disordered" evidence="1">
    <location>
        <begin position="302"/>
        <end position="341"/>
    </location>
</feature>
<proteinExistence type="predicted"/>
<organism evidence="2">
    <name type="scientific">Anopheles darlingi</name>
    <name type="common">Mosquito</name>
    <dbReference type="NCBI Taxonomy" id="43151"/>
    <lineage>
        <taxon>Eukaryota</taxon>
        <taxon>Metazoa</taxon>
        <taxon>Ecdysozoa</taxon>
        <taxon>Arthropoda</taxon>
        <taxon>Hexapoda</taxon>
        <taxon>Insecta</taxon>
        <taxon>Pterygota</taxon>
        <taxon>Neoptera</taxon>
        <taxon>Endopterygota</taxon>
        <taxon>Diptera</taxon>
        <taxon>Nematocera</taxon>
        <taxon>Culicoidea</taxon>
        <taxon>Culicidae</taxon>
        <taxon>Anophelinae</taxon>
        <taxon>Anopheles</taxon>
    </lineage>
</organism>
<sequence length="460" mass="51831">MPAYAGFDSFASSRRTAESIYYSAKDYDSAEESEYVRRASILEDAPTTIFNRRYVDPWDMENYVYIRKQVLEPTSESEVPPSPAGEPIQSKFYYVPGELNELDCQECSSVEQDEYDPDFSEAEMVLEHERRLAEEEALAVERTLADDDMLEPREVDKEDDRIQDVGEPGSELEEGEEDEEGFYTERYDTVMDEDSIAGDEHVYSSYTELQTSQTKQTSQSHTAMPAIRHHKPETSETEQPSSCDSSMSALRLHTPGFGKSASSRRPIVLPKPLPQLEFPGPPSYEYYEPSCCYMPLPAPPPPPPPPSHHMAGPGGHYHHHHQHHQHTHTHHQHPVPIGSPMTMGPPSLTGTILSDQHNYYTLNDCLECARQEAEHVPLYATTSTTGSPTRRRSRSVSVVSQSMSLARRPSQMLDPATAIAIAATNANVCYTPQHFSLSKKGLLQIDYSCNWNNLDRYIAK</sequence>